<dbReference type="AlphaFoldDB" id="A0A8X7RAT2"/>
<dbReference type="EMBL" id="JAAMPC010000011">
    <property type="protein sequence ID" value="KAG2283735.1"/>
    <property type="molecule type" value="Genomic_DNA"/>
</dbReference>
<accession>A0A8X7RAT2</accession>
<dbReference type="Proteomes" id="UP000886595">
    <property type="component" value="Unassembled WGS sequence"/>
</dbReference>
<evidence type="ECO:0000313" key="1">
    <source>
        <dbReference type="EMBL" id="KAG2283735.1"/>
    </source>
</evidence>
<name>A0A8X7RAT2_BRACI</name>
<protein>
    <submittedName>
        <fullName evidence="1">Uncharacterized protein</fullName>
    </submittedName>
</protein>
<gene>
    <name evidence="1" type="ORF">Bca52824_054955</name>
</gene>
<sequence length="140" mass="15115">MSSRSTPIFCRVPRKMRSTELPVSMRILVTSYSPIPRTTRRGSLWGASEPTGGWSARRVSLGSESSERCSPPVAVGLVLKRRRRICWGRLVWPSGAVRAATRAANWFRAMIELMKSVVMGGAASGVGVGSPPGAPRVASF</sequence>
<organism evidence="1 2">
    <name type="scientific">Brassica carinata</name>
    <name type="common">Ethiopian mustard</name>
    <name type="synonym">Abyssinian cabbage</name>
    <dbReference type="NCBI Taxonomy" id="52824"/>
    <lineage>
        <taxon>Eukaryota</taxon>
        <taxon>Viridiplantae</taxon>
        <taxon>Streptophyta</taxon>
        <taxon>Embryophyta</taxon>
        <taxon>Tracheophyta</taxon>
        <taxon>Spermatophyta</taxon>
        <taxon>Magnoliopsida</taxon>
        <taxon>eudicotyledons</taxon>
        <taxon>Gunneridae</taxon>
        <taxon>Pentapetalae</taxon>
        <taxon>rosids</taxon>
        <taxon>malvids</taxon>
        <taxon>Brassicales</taxon>
        <taxon>Brassicaceae</taxon>
        <taxon>Brassiceae</taxon>
        <taxon>Brassica</taxon>
    </lineage>
</organism>
<keyword evidence="2" id="KW-1185">Reference proteome</keyword>
<comment type="caution">
    <text evidence="1">The sequence shown here is derived from an EMBL/GenBank/DDBJ whole genome shotgun (WGS) entry which is preliminary data.</text>
</comment>
<proteinExistence type="predicted"/>
<reference evidence="1 2" key="1">
    <citation type="submission" date="2020-02" db="EMBL/GenBank/DDBJ databases">
        <authorList>
            <person name="Ma Q."/>
            <person name="Huang Y."/>
            <person name="Song X."/>
            <person name="Pei D."/>
        </authorList>
    </citation>
    <scope>NUCLEOTIDE SEQUENCE [LARGE SCALE GENOMIC DNA]</scope>
    <source>
        <strain evidence="1">Sxm20200214</strain>
        <tissue evidence="1">Leaf</tissue>
    </source>
</reference>
<evidence type="ECO:0000313" key="2">
    <source>
        <dbReference type="Proteomes" id="UP000886595"/>
    </source>
</evidence>